<evidence type="ECO:0000313" key="8">
    <source>
        <dbReference type="EMBL" id="KIS02873.1"/>
    </source>
</evidence>
<dbReference type="InterPro" id="IPR036259">
    <property type="entry name" value="MFS_trans_sf"/>
</dbReference>
<keyword evidence="4 6" id="KW-1133">Transmembrane helix</keyword>
<dbReference type="PATRIC" id="fig|1335616.4.peg.1557"/>
<evidence type="ECO:0000256" key="5">
    <source>
        <dbReference type="ARBA" id="ARBA00023136"/>
    </source>
</evidence>
<organism evidence="8 9">
    <name type="scientific">Paucilactobacillus wasatchensis</name>
    <dbReference type="NCBI Taxonomy" id="1335616"/>
    <lineage>
        <taxon>Bacteria</taxon>
        <taxon>Bacillati</taxon>
        <taxon>Bacillota</taxon>
        <taxon>Bacilli</taxon>
        <taxon>Lactobacillales</taxon>
        <taxon>Lactobacillaceae</taxon>
        <taxon>Paucilactobacillus</taxon>
    </lineage>
</organism>
<keyword evidence="2" id="KW-0813">Transport</keyword>
<keyword evidence="9" id="KW-1185">Reference proteome</keyword>
<evidence type="ECO:0000256" key="6">
    <source>
        <dbReference type="SAM" id="Phobius"/>
    </source>
</evidence>
<name>A0A0D0Y3P1_9LACO</name>
<dbReference type="InterPro" id="IPR020846">
    <property type="entry name" value="MFS_dom"/>
</dbReference>
<sequence length="46" mass="4788">MVIVDGSIVTIAIPDIAKDLSVPTGEANLIISVYLITICATLLLFG</sequence>
<dbReference type="SUPFAM" id="SSF103473">
    <property type="entry name" value="MFS general substrate transporter"/>
    <property type="match status" value="1"/>
</dbReference>
<accession>A0A0D0Y3P1</accession>
<dbReference type="GO" id="GO:0022857">
    <property type="term" value="F:transmembrane transporter activity"/>
    <property type="evidence" value="ECO:0007669"/>
    <property type="project" value="InterPro"/>
</dbReference>
<evidence type="ECO:0000256" key="2">
    <source>
        <dbReference type="ARBA" id="ARBA00022448"/>
    </source>
</evidence>
<evidence type="ECO:0000259" key="7">
    <source>
        <dbReference type="PROSITE" id="PS50850"/>
    </source>
</evidence>
<keyword evidence="5 6" id="KW-0472">Membrane</keyword>
<gene>
    <name evidence="8" type="ORF">WDC_1549</name>
</gene>
<feature type="domain" description="Major facilitator superfamily (MFS) profile" evidence="7">
    <location>
        <begin position="1"/>
        <end position="46"/>
    </location>
</feature>
<dbReference type="GO" id="GO:0005886">
    <property type="term" value="C:plasma membrane"/>
    <property type="evidence" value="ECO:0007669"/>
    <property type="project" value="UniProtKB-SubCell"/>
</dbReference>
<comment type="caution">
    <text evidence="8">The sequence shown here is derived from an EMBL/GenBank/DDBJ whole genome shotgun (WGS) entry which is preliminary data.</text>
</comment>
<evidence type="ECO:0000256" key="4">
    <source>
        <dbReference type="ARBA" id="ARBA00022989"/>
    </source>
</evidence>
<dbReference type="EMBL" id="AWTT01000043">
    <property type="protein sequence ID" value="KIS02873.1"/>
    <property type="molecule type" value="Genomic_DNA"/>
</dbReference>
<evidence type="ECO:0000256" key="1">
    <source>
        <dbReference type="ARBA" id="ARBA00004651"/>
    </source>
</evidence>
<dbReference type="AlphaFoldDB" id="A0A0D0Y3P1"/>
<dbReference type="PROSITE" id="PS50850">
    <property type="entry name" value="MFS"/>
    <property type="match status" value="1"/>
</dbReference>
<comment type="subcellular location">
    <subcellularLocation>
        <location evidence="1">Cell membrane</location>
        <topology evidence="1">Multi-pass membrane protein</topology>
    </subcellularLocation>
</comment>
<reference evidence="8 9" key="1">
    <citation type="submission" date="2013-08" db="EMBL/GenBank/DDBJ databases">
        <title>Lactobacillus wasatchii sp. WDC04, a late gas producing bacteria isolated from aged chedder cheese.</title>
        <authorList>
            <person name="Oberg C.J."/>
            <person name="Culumber M."/>
            <person name="McMahon D.J."/>
            <person name="Broadbent J.R."/>
            <person name="Oberg T.S."/>
            <person name="Ortaki F."/>
        </authorList>
    </citation>
    <scope>NUCLEOTIDE SEQUENCE [LARGE SCALE GENOMIC DNA]</scope>
    <source>
        <strain evidence="8 9">WDC04</strain>
    </source>
</reference>
<dbReference type="Gene3D" id="1.20.1720.10">
    <property type="entry name" value="Multidrug resistance protein D"/>
    <property type="match status" value="1"/>
</dbReference>
<feature type="transmembrane region" description="Helical" evidence="6">
    <location>
        <begin position="27"/>
        <end position="45"/>
    </location>
</feature>
<proteinExistence type="predicted"/>
<dbReference type="Proteomes" id="UP000032279">
    <property type="component" value="Unassembled WGS sequence"/>
</dbReference>
<evidence type="ECO:0000313" key="9">
    <source>
        <dbReference type="Proteomes" id="UP000032279"/>
    </source>
</evidence>
<evidence type="ECO:0000256" key="3">
    <source>
        <dbReference type="ARBA" id="ARBA00022692"/>
    </source>
</evidence>
<keyword evidence="3 6" id="KW-0812">Transmembrane</keyword>
<protein>
    <recommendedName>
        <fullName evidence="7">Major facilitator superfamily (MFS) profile domain-containing protein</fullName>
    </recommendedName>
</protein>
<dbReference type="STRING" id="1335616.WDC_1549"/>